<reference evidence="2 3" key="1">
    <citation type="journal article" date="2024" name="Nat. Commun.">
        <title>Phylogenomics reveals the evolutionary origins of lichenization in chlorophyte algae.</title>
        <authorList>
            <person name="Puginier C."/>
            <person name="Libourel C."/>
            <person name="Otte J."/>
            <person name="Skaloud P."/>
            <person name="Haon M."/>
            <person name="Grisel S."/>
            <person name="Petersen M."/>
            <person name="Berrin J.G."/>
            <person name="Delaux P.M."/>
            <person name="Dal Grande F."/>
            <person name="Keller J."/>
        </authorList>
    </citation>
    <scope>NUCLEOTIDE SEQUENCE [LARGE SCALE GENOMIC DNA]</scope>
    <source>
        <strain evidence="2 3">SAG 216-7</strain>
    </source>
</reference>
<keyword evidence="3" id="KW-1185">Reference proteome</keyword>
<organism evidence="2 3">
    <name type="scientific">Coccomyxa subellipsoidea</name>
    <dbReference type="NCBI Taxonomy" id="248742"/>
    <lineage>
        <taxon>Eukaryota</taxon>
        <taxon>Viridiplantae</taxon>
        <taxon>Chlorophyta</taxon>
        <taxon>core chlorophytes</taxon>
        <taxon>Trebouxiophyceae</taxon>
        <taxon>Trebouxiophyceae incertae sedis</taxon>
        <taxon>Coccomyxaceae</taxon>
        <taxon>Coccomyxa</taxon>
    </lineage>
</organism>
<name>A0ABR2YSD6_9CHLO</name>
<sequence>MSDTWDENTHNTKLGSGVGDLTNGKPGVECATIIFLTVGVSELRPILGRSTRSGLERWLKNLAPERLRSLSKSLQKLRMRGPPSFGCCMRMKSWRTSWPDSRRRRSQNRPSGRGTTMTDAPRQVGRSQFSFRHLCAKGASSKTLWTPMAPLRQATRIADASALIRAREGCTQCEQPSACPSVMPVNRRSGFWTGAK</sequence>
<evidence type="ECO:0000313" key="3">
    <source>
        <dbReference type="Proteomes" id="UP001491310"/>
    </source>
</evidence>
<dbReference type="Proteomes" id="UP001491310">
    <property type="component" value="Unassembled WGS sequence"/>
</dbReference>
<accession>A0ABR2YSD6</accession>
<evidence type="ECO:0000313" key="2">
    <source>
        <dbReference type="EMBL" id="KAK9914758.1"/>
    </source>
</evidence>
<gene>
    <name evidence="2" type="ORF">WJX75_000195</name>
</gene>
<proteinExistence type="predicted"/>
<protein>
    <submittedName>
        <fullName evidence="2">Uncharacterized protein</fullName>
    </submittedName>
</protein>
<comment type="caution">
    <text evidence="2">The sequence shown here is derived from an EMBL/GenBank/DDBJ whole genome shotgun (WGS) entry which is preliminary data.</text>
</comment>
<evidence type="ECO:0000256" key="1">
    <source>
        <dbReference type="SAM" id="MobiDB-lite"/>
    </source>
</evidence>
<feature type="region of interest" description="Disordered" evidence="1">
    <location>
        <begin position="97"/>
        <end position="122"/>
    </location>
</feature>
<dbReference type="EMBL" id="JALJOT010000005">
    <property type="protein sequence ID" value="KAK9914758.1"/>
    <property type="molecule type" value="Genomic_DNA"/>
</dbReference>